<keyword evidence="8 9" id="KW-0472">Membrane</keyword>
<evidence type="ECO:0000256" key="8">
    <source>
        <dbReference type="ARBA" id="ARBA00023136"/>
    </source>
</evidence>
<organism evidence="10 11">
    <name type="scientific">Oryctes borbonicus</name>
    <dbReference type="NCBI Taxonomy" id="1629725"/>
    <lineage>
        <taxon>Eukaryota</taxon>
        <taxon>Metazoa</taxon>
        <taxon>Ecdysozoa</taxon>
        <taxon>Arthropoda</taxon>
        <taxon>Hexapoda</taxon>
        <taxon>Insecta</taxon>
        <taxon>Pterygota</taxon>
        <taxon>Neoptera</taxon>
        <taxon>Endopterygota</taxon>
        <taxon>Coleoptera</taxon>
        <taxon>Polyphaga</taxon>
        <taxon>Scarabaeiformia</taxon>
        <taxon>Scarabaeidae</taxon>
        <taxon>Dynastinae</taxon>
        <taxon>Oryctes</taxon>
    </lineage>
</organism>
<dbReference type="EMBL" id="LJIG01016284">
    <property type="protein sequence ID" value="KRT81062.1"/>
    <property type="molecule type" value="Genomic_DNA"/>
</dbReference>
<evidence type="ECO:0000256" key="1">
    <source>
        <dbReference type="ARBA" id="ARBA00004434"/>
    </source>
</evidence>
<dbReference type="Proteomes" id="UP000051574">
    <property type="component" value="Unassembled WGS sequence"/>
</dbReference>
<dbReference type="AlphaFoldDB" id="A0A0T6B100"/>
<dbReference type="PANTHER" id="PTHR17130:SF14">
    <property type="entry name" value="CYTOCHROME C OXIDASE ASSEMBLY PROTEIN COX16 HOMOLOG, MITOCHONDRIAL"/>
    <property type="match status" value="1"/>
</dbReference>
<comment type="subcellular location">
    <subcellularLocation>
        <location evidence="1">Mitochondrion inner membrane</location>
        <topology evidence="1">Single-pass membrane protein</topology>
    </subcellularLocation>
</comment>
<dbReference type="GO" id="GO:0005743">
    <property type="term" value="C:mitochondrial inner membrane"/>
    <property type="evidence" value="ECO:0007669"/>
    <property type="project" value="UniProtKB-SubCell"/>
</dbReference>
<dbReference type="InterPro" id="IPR020164">
    <property type="entry name" value="Cyt_c_Oxase_assmbl_COX16"/>
</dbReference>
<gene>
    <name evidence="10" type="ORF">AMK59_5921</name>
</gene>
<protein>
    <recommendedName>
        <fullName evidence="3">Cytochrome c oxidase assembly protein COX16 homolog, mitochondrial</fullName>
    </recommendedName>
</protein>
<keyword evidence="5" id="KW-0999">Mitochondrion inner membrane</keyword>
<keyword evidence="4 9" id="KW-0812">Transmembrane</keyword>
<evidence type="ECO:0000256" key="7">
    <source>
        <dbReference type="ARBA" id="ARBA00023128"/>
    </source>
</evidence>
<keyword evidence="6 9" id="KW-1133">Transmembrane helix</keyword>
<comment type="similarity">
    <text evidence="2">Belongs to the COX16 family.</text>
</comment>
<proteinExistence type="inferred from homology"/>
<dbReference type="OrthoDB" id="5516033at2759"/>
<keyword evidence="7" id="KW-0496">Mitochondrion</keyword>
<accession>A0A0T6B100</accession>
<evidence type="ECO:0000256" key="2">
    <source>
        <dbReference type="ARBA" id="ARBA00008370"/>
    </source>
</evidence>
<keyword evidence="11" id="KW-1185">Reference proteome</keyword>
<sequence length="101" mass="11854">MVTFSDKLLAFLNKKSVKYAIPFFVLVIGGSFGLREFAQLRYQFTQVSSIRKEAEKLGIPMKKSSEVTLEKEYEKLKDLDIDNWEQVRGPRPWEEDFTEKD</sequence>
<evidence type="ECO:0000313" key="11">
    <source>
        <dbReference type="Proteomes" id="UP000051574"/>
    </source>
</evidence>
<feature type="transmembrane region" description="Helical" evidence="9">
    <location>
        <begin position="20"/>
        <end position="38"/>
    </location>
</feature>
<dbReference type="PANTHER" id="PTHR17130">
    <property type="entry name" value="MITOCHONDRIAL OUTER MEMBRANE PROTEIN 25"/>
    <property type="match status" value="1"/>
</dbReference>
<evidence type="ECO:0000256" key="4">
    <source>
        <dbReference type="ARBA" id="ARBA00022692"/>
    </source>
</evidence>
<evidence type="ECO:0000313" key="10">
    <source>
        <dbReference type="EMBL" id="KRT81062.1"/>
    </source>
</evidence>
<evidence type="ECO:0000256" key="6">
    <source>
        <dbReference type="ARBA" id="ARBA00022989"/>
    </source>
</evidence>
<evidence type="ECO:0000256" key="3">
    <source>
        <dbReference type="ARBA" id="ARBA00021814"/>
    </source>
</evidence>
<dbReference type="GO" id="GO:0033617">
    <property type="term" value="P:mitochondrial respiratory chain complex IV assembly"/>
    <property type="evidence" value="ECO:0007669"/>
    <property type="project" value="TreeGrafter"/>
</dbReference>
<dbReference type="Pfam" id="PF14138">
    <property type="entry name" value="COX16"/>
    <property type="match status" value="1"/>
</dbReference>
<name>A0A0T6B100_9SCAR</name>
<reference evidence="10 11" key="1">
    <citation type="submission" date="2015-09" db="EMBL/GenBank/DDBJ databases">
        <title>Draft genome of the scarab beetle Oryctes borbonicus.</title>
        <authorList>
            <person name="Meyer J.M."/>
            <person name="Markov G.V."/>
            <person name="Baskaran P."/>
            <person name="Herrmann M."/>
            <person name="Sommer R.J."/>
            <person name="Roedelsperger C."/>
        </authorList>
    </citation>
    <scope>NUCLEOTIDE SEQUENCE [LARGE SCALE GENOMIC DNA]</scope>
    <source>
        <strain evidence="10">OB123</strain>
        <tissue evidence="10">Whole animal</tissue>
    </source>
</reference>
<evidence type="ECO:0000256" key="9">
    <source>
        <dbReference type="SAM" id="Phobius"/>
    </source>
</evidence>
<evidence type="ECO:0000256" key="5">
    <source>
        <dbReference type="ARBA" id="ARBA00022792"/>
    </source>
</evidence>
<comment type="caution">
    <text evidence="10">The sequence shown here is derived from an EMBL/GenBank/DDBJ whole genome shotgun (WGS) entry which is preliminary data.</text>
</comment>